<organism evidence="10 11">
    <name type="scientific">Polypedilum vanderplanki</name>
    <name type="common">Sleeping chironomid midge</name>
    <dbReference type="NCBI Taxonomy" id="319348"/>
    <lineage>
        <taxon>Eukaryota</taxon>
        <taxon>Metazoa</taxon>
        <taxon>Ecdysozoa</taxon>
        <taxon>Arthropoda</taxon>
        <taxon>Hexapoda</taxon>
        <taxon>Insecta</taxon>
        <taxon>Pterygota</taxon>
        <taxon>Neoptera</taxon>
        <taxon>Endopterygota</taxon>
        <taxon>Diptera</taxon>
        <taxon>Nematocera</taxon>
        <taxon>Chironomoidea</taxon>
        <taxon>Chironomidae</taxon>
        <taxon>Chironominae</taxon>
        <taxon>Polypedilum</taxon>
        <taxon>Polypedilum</taxon>
    </lineage>
</organism>
<dbReference type="InterPro" id="IPR001584">
    <property type="entry name" value="Integrase_cat-core"/>
</dbReference>
<dbReference type="PANTHER" id="PTHR37984">
    <property type="entry name" value="PROTEIN CBG26694"/>
    <property type="match status" value="1"/>
</dbReference>
<evidence type="ECO:0000313" key="10">
    <source>
        <dbReference type="EMBL" id="KAG5666317.1"/>
    </source>
</evidence>
<dbReference type="SUPFAM" id="SSF53098">
    <property type="entry name" value="Ribonuclease H-like"/>
    <property type="match status" value="1"/>
</dbReference>
<comment type="caution">
    <text evidence="10">The sequence shown here is derived from an EMBL/GenBank/DDBJ whole genome shotgun (WGS) entry which is preliminary data.</text>
</comment>
<dbReference type="Gene3D" id="3.30.420.10">
    <property type="entry name" value="Ribonuclease H-like superfamily/Ribonuclease H"/>
    <property type="match status" value="1"/>
</dbReference>
<feature type="domain" description="Integrase catalytic" evidence="9">
    <location>
        <begin position="1051"/>
        <end position="1165"/>
    </location>
</feature>
<dbReference type="Pfam" id="PF17921">
    <property type="entry name" value="Integrase_H2C2"/>
    <property type="match status" value="1"/>
</dbReference>
<dbReference type="Gene3D" id="1.10.340.70">
    <property type="match status" value="1"/>
</dbReference>
<evidence type="ECO:0000256" key="2">
    <source>
        <dbReference type="ARBA" id="ARBA00022679"/>
    </source>
</evidence>
<keyword evidence="4" id="KW-0540">Nuclease</keyword>
<dbReference type="Proteomes" id="UP001107558">
    <property type="component" value="Unassembled WGS sequence"/>
</dbReference>
<dbReference type="Gene3D" id="3.30.70.270">
    <property type="match status" value="2"/>
</dbReference>
<dbReference type="InterPro" id="IPR012337">
    <property type="entry name" value="RNaseH-like_sf"/>
</dbReference>
<keyword evidence="7" id="KW-0695">RNA-directed DNA polymerase</keyword>
<evidence type="ECO:0000259" key="9">
    <source>
        <dbReference type="PROSITE" id="PS50994"/>
    </source>
</evidence>
<dbReference type="PANTHER" id="PTHR37984:SF11">
    <property type="entry name" value="INTEGRASE CATALYTIC DOMAIN-CONTAINING PROTEIN"/>
    <property type="match status" value="1"/>
</dbReference>
<keyword evidence="11" id="KW-1185">Reference proteome</keyword>
<evidence type="ECO:0000256" key="6">
    <source>
        <dbReference type="ARBA" id="ARBA00022801"/>
    </source>
</evidence>
<reference evidence="10" key="1">
    <citation type="submission" date="2021-03" db="EMBL/GenBank/DDBJ databases">
        <title>Chromosome level genome of the anhydrobiotic midge Polypedilum vanderplanki.</title>
        <authorList>
            <person name="Yoshida Y."/>
            <person name="Kikawada T."/>
            <person name="Gusev O."/>
        </authorList>
    </citation>
    <scope>NUCLEOTIDE SEQUENCE</scope>
    <source>
        <strain evidence="10">NIAS01</strain>
        <tissue evidence="10">Whole body or cell culture</tissue>
    </source>
</reference>
<keyword evidence="3" id="KW-0548">Nucleotidyltransferase</keyword>
<accession>A0A9J6B9E5</accession>
<dbReference type="FunFam" id="3.30.70.270:FF:000020">
    <property type="entry name" value="Transposon Tf2-6 polyprotein-like Protein"/>
    <property type="match status" value="1"/>
</dbReference>
<dbReference type="SUPFAM" id="SSF56672">
    <property type="entry name" value="DNA/RNA polymerases"/>
    <property type="match status" value="1"/>
</dbReference>
<dbReference type="InterPro" id="IPR000477">
    <property type="entry name" value="RT_dom"/>
</dbReference>
<dbReference type="FunFam" id="3.10.20.370:FF:000001">
    <property type="entry name" value="Retrovirus-related Pol polyprotein from transposon 17.6-like protein"/>
    <property type="match status" value="1"/>
</dbReference>
<evidence type="ECO:0000313" key="11">
    <source>
        <dbReference type="Proteomes" id="UP001107558"/>
    </source>
</evidence>
<evidence type="ECO:0000259" key="8">
    <source>
        <dbReference type="PROSITE" id="PS50878"/>
    </source>
</evidence>
<dbReference type="PROSITE" id="PS50994">
    <property type="entry name" value="INTEGRASE"/>
    <property type="match status" value="1"/>
</dbReference>
<evidence type="ECO:0000256" key="1">
    <source>
        <dbReference type="ARBA" id="ARBA00012493"/>
    </source>
</evidence>
<dbReference type="InterPro" id="IPR001969">
    <property type="entry name" value="Aspartic_peptidase_AS"/>
</dbReference>
<dbReference type="GO" id="GO:0004519">
    <property type="term" value="F:endonuclease activity"/>
    <property type="evidence" value="ECO:0007669"/>
    <property type="project" value="UniProtKB-KW"/>
</dbReference>
<dbReference type="FunFam" id="1.10.340.70:FF:000004">
    <property type="entry name" value="Retrovirus-related Pol polyprotein from transposon 297-like Protein"/>
    <property type="match status" value="1"/>
</dbReference>
<dbReference type="InterPro" id="IPR050951">
    <property type="entry name" value="Retrovirus_Pol_polyprotein"/>
</dbReference>
<evidence type="ECO:0000256" key="5">
    <source>
        <dbReference type="ARBA" id="ARBA00022759"/>
    </source>
</evidence>
<dbReference type="CDD" id="cd09274">
    <property type="entry name" value="RNase_HI_RT_Ty3"/>
    <property type="match status" value="1"/>
</dbReference>
<dbReference type="Gene3D" id="2.40.70.10">
    <property type="entry name" value="Acid Proteases"/>
    <property type="match status" value="1"/>
</dbReference>
<dbReference type="GO" id="GO:0015074">
    <property type="term" value="P:DNA integration"/>
    <property type="evidence" value="ECO:0007669"/>
    <property type="project" value="InterPro"/>
</dbReference>
<evidence type="ECO:0000256" key="3">
    <source>
        <dbReference type="ARBA" id="ARBA00022695"/>
    </source>
</evidence>
<keyword evidence="6" id="KW-0378">Hydrolase</keyword>
<feature type="domain" description="Reverse transcriptase" evidence="8">
    <location>
        <begin position="507"/>
        <end position="684"/>
    </location>
</feature>
<protein>
    <recommendedName>
        <fullName evidence="1">RNA-directed DNA polymerase</fullName>
        <ecNumber evidence="1">2.7.7.49</ecNumber>
    </recommendedName>
</protein>
<dbReference type="GO" id="GO:0006508">
    <property type="term" value="P:proteolysis"/>
    <property type="evidence" value="ECO:0007669"/>
    <property type="project" value="InterPro"/>
</dbReference>
<dbReference type="InterPro" id="IPR043502">
    <property type="entry name" value="DNA/RNA_pol_sf"/>
</dbReference>
<dbReference type="PROSITE" id="PS50878">
    <property type="entry name" value="RT_POL"/>
    <property type="match status" value="1"/>
</dbReference>
<keyword evidence="2" id="KW-0808">Transferase</keyword>
<dbReference type="PROSITE" id="PS00141">
    <property type="entry name" value="ASP_PROTEASE"/>
    <property type="match status" value="1"/>
</dbReference>
<dbReference type="InterPro" id="IPR041373">
    <property type="entry name" value="RT_RNaseH"/>
</dbReference>
<dbReference type="InterPro" id="IPR043128">
    <property type="entry name" value="Rev_trsase/Diguanyl_cyclase"/>
</dbReference>
<gene>
    <name evidence="10" type="ORF">PVAND_017816</name>
</gene>
<dbReference type="InterPro" id="IPR041588">
    <property type="entry name" value="Integrase_H2C2"/>
</dbReference>
<dbReference type="Pfam" id="PF00078">
    <property type="entry name" value="RVT_1"/>
    <property type="match status" value="1"/>
</dbReference>
<name>A0A9J6B9E5_POLVA</name>
<dbReference type="AlphaFoldDB" id="A0A9J6B9E5"/>
<dbReference type="EMBL" id="JADBJN010000005">
    <property type="protein sequence ID" value="KAG5666317.1"/>
    <property type="molecule type" value="Genomic_DNA"/>
</dbReference>
<dbReference type="GO" id="GO:0042575">
    <property type="term" value="C:DNA polymerase complex"/>
    <property type="evidence" value="ECO:0007669"/>
    <property type="project" value="UniProtKB-ARBA"/>
</dbReference>
<dbReference type="Gene3D" id="3.10.10.10">
    <property type="entry name" value="HIV Type 1 Reverse Transcriptase, subunit A, domain 1"/>
    <property type="match status" value="1"/>
</dbReference>
<evidence type="ECO:0000256" key="7">
    <source>
        <dbReference type="ARBA" id="ARBA00022918"/>
    </source>
</evidence>
<keyword evidence="5" id="KW-0255">Endonuclease</keyword>
<dbReference type="GO" id="GO:0004190">
    <property type="term" value="F:aspartic-type endopeptidase activity"/>
    <property type="evidence" value="ECO:0007669"/>
    <property type="project" value="InterPro"/>
</dbReference>
<dbReference type="InterPro" id="IPR036397">
    <property type="entry name" value="RNaseH_sf"/>
</dbReference>
<proteinExistence type="predicted"/>
<dbReference type="SUPFAM" id="SSF50630">
    <property type="entry name" value="Acid proteases"/>
    <property type="match status" value="1"/>
</dbReference>
<dbReference type="OrthoDB" id="7755771at2759"/>
<sequence>MAKPGRYVRSLNYRERNEWEEEDYESEAEISEPEEEIVYDPVDIPVEVPAQTIKTSSYNLVEKFPENPTFEEAREAWVDWIQAMKFLFEMHPELFEREAMRKSVLFIRGGPFIRKIILRHGQELSFDEIVEQIEKYMELNSSRSADEAIFRLLKQEVGESFEAFVDKVQKKAIVFKMANDEQRVVAQIVAGAVEQEKLTEFAIKGEVKLIDVLSYGNQLEAIKKSREQETLLPKQVNMAESNAIRAHPYKKFNKKSFYSGAMKGNGVEGGRKNVENCSYCGRNHRLGMRYCPAYGQKCNNCKRMNHFANVCKAVKEEGKENIKNEVMLIQKEGLYYIQCAIAGVVVNFLIDSGASVNIITECVYETIVKNQEKEDQNRMIYDLMVPNSDEITVFGGGTVKVLYSFRATIEVVNAEKPKMFAKFMVVNGDFKNILGKETAESLQILKVGLEVNTIEMQHVKQEFPCIPGRIARLDIDREKVPVQVLRVKVPLALEKSVIERLKEMLEAGIIERAPHTNSYVSPMRVVAKGKDDFRLVIDMRQANKAIKRKYHPIPMIENLLHKLDRAKKFSLLDLKSAYHQVELHEESRDITTFMTPLGAMRFTRLAFGMNAAPEIFQQIMDEILGDCEGCVVYIDDVLIYAENVETLKQRTAKVMEKLKGNNLVINKEKCVYEKDSVEFLGFQINEKGILPTKEKLEIIESFKKPKDVKELRSFLGCITFLGAFISNLADVTEPLRRLTKSNESFRWEQEQQKAFEEIKRKLKEETVPHALFDSSLQCKLYTDASGVGLGAVLVQVQEDGTERAIMFASKSLTKTEATYPQIHREALAIVWAVEKFSYYLLGREFTVVTDNKALKHIFNDEVYESKRVQMRFEGWQLRLAPFQFKAEHISGADNRVADALSRLCKLESKPYEENRKVLELGTIAPQVNAIFEEPIAKTITLEVVRQQTEEDEELRLVMQAVESERWSSNLKYWKAFQNELTVRNGILLKGHQIVLPETLRGQALRNAHVAHAGIVVMKRTLRSRVWWPRLDKDVIEMVQKCLGCTAVARDNPPEPMIRTFLPHKPMDFVAIDHWSAAIITSKLLIITDYYSRYLWVIEVRDTTSVETIKACESVFNIFGKPATIRADNGTAFTSKEFRDWCERSGIRLDFQYHCGRSIMAKLKTI</sequence>
<dbReference type="Gene3D" id="3.10.20.370">
    <property type="match status" value="1"/>
</dbReference>
<evidence type="ECO:0000256" key="4">
    <source>
        <dbReference type="ARBA" id="ARBA00022722"/>
    </source>
</evidence>
<dbReference type="GO" id="GO:0003676">
    <property type="term" value="F:nucleic acid binding"/>
    <property type="evidence" value="ECO:0007669"/>
    <property type="project" value="InterPro"/>
</dbReference>
<dbReference type="CDD" id="cd01647">
    <property type="entry name" value="RT_LTR"/>
    <property type="match status" value="1"/>
</dbReference>
<dbReference type="Pfam" id="PF17917">
    <property type="entry name" value="RT_RNaseH"/>
    <property type="match status" value="1"/>
</dbReference>
<dbReference type="InterPro" id="IPR021109">
    <property type="entry name" value="Peptidase_aspartic_dom_sf"/>
</dbReference>
<dbReference type="EC" id="2.7.7.49" evidence="1"/>
<dbReference type="GO" id="GO:0003964">
    <property type="term" value="F:RNA-directed DNA polymerase activity"/>
    <property type="evidence" value="ECO:0007669"/>
    <property type="project" value="UniProtKB-KW"/>
</dbReference>
<dbReference type="Pfam" id="PF00665">
    <property type="entry name" value="rve"/>
    <property type="match status" value="1"/>
</dbReference>